<dbReference type="InterPro" id="IPR000682">
    <property type="entry name" value="PCMT"/>
</dbReference>
<feature type="compositionally biased region" description="Low complexity" evidence="2">
    <location>
        <begin position="509"/>
        <end position="525"/>
    </location>
</feature>
<comment type="caution">
    <text evidence="3">The sequence shown here is derived from an EMBL/GenBank/DDBJ whole genome shotgun (WGS) entry which is preliminary data.</text>
</comment>
<dbReference type="CDD" id="cd02440">
    <property type="entry name" value="AdoMet_MTases"/>
    <property type="match status" value="1"/>
</dbReference>
<keyword evidence="4" id="KW-1185">Reference proteome</keyword>
<evidence type="ECO:0008006" key="5">
    <source>
        <dbReference type="Google" id="ProtNLM"/>
    </source>
</evidence>
<feature type="region of interest" description="Disordered" evidence="2">
    <location>
        <begin position="352"/>
        <end position="544"/>
    </location>
</feature>
<evidence type="ECO:0000313" key="3">
    <source>
        <dbReference type="EMBL" id="KAG8467308.1"/>
    </source>
</evidence>
<dbReference type="Gene3D" id="3.40.50.150">
    <property type="entry name" value="Vaccinia Virus protein VP39"/>
    <property type="match status" value="1"/>
</dbReference>
<feature type="region of interest" description="Disordered" evidence="2">
    <location>
        <begin position="158"/>
        <end position="177"/>
    </location>
</feature>
<dbReference type="InterPro" id="IPR029063">
    <property type="entry name" value="SAM-dependent_MTases_sf"/>
</dbReference>
<dbReference type="EMBL" id="JAGTXO010000006">
    <property type="protein sequence ID" value="KAG8467308.1"/>
    <property type="molecule type" value="Genomic_DNA"/>
</dbReference>
<dbReference type="Pfam" id="PF01135">
    <property type="entry name" value="PCMT"/>
    <property type="match status" value="1"/>
</dbReference>
<dbReference type="Proteomes" id="UP000751190">
    <property type="component" value="Unassembled WGS sequence"/>
</dbReference>
<name>A0A8J5XLX8_DIALT</name>
<feature type="compositionally biased region" description="Acidic residues" evidence="2">
    <location>
        <begin position="460"/>
        <end position="475"/>
    </location>
</feature>
<evidence type="ECO:0000313" key="4">
    <source>
        <dbReference type="Proteomes" id="UP000751190"/>
    </source>
</evidence>
<dbReference type="GO" id="GO:0005737">
    <property type="term" value="C:cytoplasm"/>
    <property type="evidence" value="ECO:0007669"/>
    <property type="project" value="TreeGrafter"/>
</dbReference>
<feature type="compositionally biased region" description="Acidic residues" evidence="2">
    <location>
        <begin position="396"/>
        <end position="411"/>
    </location>
</feature>
<evidence type="ECO:0000256" key="2">
    <source>
        <dbReference type="SAM" id="MobiDB-lite"/>
    </source>
</evidence>
<proteinExistence type="inferred from homology"/>
<organism evidence="3 4">
    <name type="scientific">Diacronema lutheri</name>
    <name type="common">Unicellular marine alga</name>
    <name type="synonym">Monochrysis lutheri</name>
    <dbReference type="NCBI Taxonomy" id="2081491"/>
    <lineage>
        <taxon>Eukaryota</taxon>
        <taxon>Haptista</taxon>
        <taxon>Haptophyta</taxon>
        <taxon>Pavlovophyceae</taxon>
        <taxon>Pavlovales</taxon>
        <taxon>Pavlovaceae</taxon>
        <taxon>Diacronema</taxon>
    </lineage>
</organism>
<feature type="compositionally biased region" description="Basic and acidic residues" evidence="2">
    <location>
        <begin position="352"/>
        <end position="395"/>
    </location>
</feature>
<gene>
    <name evidence="3" type="ORF">KFE25_000624</name>
</gene>
<reference evidence="3" key="1">
    <citation type="submission" date="2021-05" db="EMBL/GenBank/DDBJ databases">
        <title>The genome of the haptophyte Pavlova lutheri (Diacronema luteri, Pavlovales) - a model for lipid biosynthesis in eukaryotic algae.</title>
        <authorList>
            <person name="Hulatt C.J."/>
            <person name="Posewitz M.C."/>
        </authorList>
    </citation>
    <scope>NUCLEOTIDE SEQUENCE</scope>
    <source>
        <strain evidence="3">NIVA-4/92</strain>
    </source>
</reference>
<comment type="similarity">
    <text evidence="1">Belongs to the methyltransferase superfamily. L-isoaspartyl/D-aspartyl protein methyltransferase family.</text>
</comment>
<dbReference type="PANTHER" id="PTHR11579:SF9">
    <property type="entry name" value="PROTEIN-L-ISOASPARTATE O-METHYLTRANSFERASE"/>
    <property type="match status" value="1"/>
</dbReference>
<sequence length="560" mass="59437">MYLMDLIGCLEPREHTNGSMVRHLRSTGALTTDAAAEAMLAVDRADYLGHADPQLNYSDMPIKLGVVHLSAPSIYASALEALQVVPGCSFLHVGSGTGYFSTIVAKLAGPHTVNHGVEQNGELIERARTLAARRTDAHNLEFFHANAMQLHIEPESCAAADGGQQPPAERRADDEDDDDACCMKYDRIYVAAAALPEHRRFFKLLRQGGVLVGPFEAVARDGRLAGHQSLVRVVRTGADTFVETRLQPVQFAPLRQPSSAELAAMPRLALAPLVWCPHRHGRFPPKFRAAVRHLLWLASVDACHLSRLPRELLLRTIAQIPFYAFEAAPAHGGGPSTSALHAHAVHLVAHGRADGGRHDGGRHDGGRHDGGRHDGGRHDGGRHDGGRHDGGGEEVKSDEDEEDDEYDADDGAAEHTSDMSADEEGEGGLSEGAIVADAAPVSGDELAAQSADRFSRGGDEGDGASDGEASGEENEQTQPQQLVEQRARPMDAADSDLVDVIDAPPGTPAAPSDDGSGSGSGAMAPCEDTPPSVPQPAPKPSPLWAALGRTLSRRAVSFEL</sequence>
<protein>
    <recommendedName>
        <fullName evidence="5">Protein-L-isoaspartate O-methyltransferase</fullName>
    </recommendedName>
</protein>
<evidence type="ECO:0000256" key="1">
    <source>
        <dbReference type="ARBA" id="ARBA00005369"/>
    </source>
</evidence>
<accession>A0A8J5XLX8</accession>
<dbReference type="GO" id="GO:0004719">
    <property type="term" value="F:protein-L-isoaspartate (D-aspartate) O-methyltransferase activity"/>
    <property type="evidence" value="ECO:0007669"/>
    <property type="project" value="InterPro"/>
</dbReference>
<dbReference type="PANTHER" id="PTHR11579">
    <property type="entry name" value="PROTEIN-L-ISOASPARTATE O-METHYLTRANSFERASE"/>
    <property type="match status" value="1"/>
</dbReference>
<dbReference type="OrthoDB" id="10257972at2759"/>
<dbReference type="AlphaFoldDB" id="A0A8J5XLX8"/>
<dbReference type="SUPFAM" id="SSF53335">
    <property type="entry name" value="S-adenosyl-L-methionine-dependent methyltransferases"/>
    <property type="match status" value="1"/>
</dbReference>
<dbReference type="OMA" id="HIEPESC"/>
<feature type="compositionally biased region" description="Pro residues" evidence="2">
    <location>
        <begin position="531"/>
        <end position="541"/>
    </location>
</feature>